<comment type="caution">
    <text evidence="2">The sequence shown here is derived from an EMBL/GenBank/DDBJ whole genome shotgun (WGS) entry which is preliminary data.</text>
</comment>
<reference evidence="3" key="1">
    <citation type="journal article" date="2019" name="Int. J. Syst. Evol. Microbiol.">
        <title>The Global Catalogue of Microorganisms (GCM) 10K type strain sequencing project: providing services to taxonomists for standard genome sequencing and annotation.</title>
        <authorList>
            <consortium name="The Broad Institute Genomics Platform"/>
            <consortium name="The Broad Institute Genome Sequencing Center for Infectious Disease"/>
            <person name="Wu L."/>
            <person name="Ma J."/>
        </authorList>
    </citation>
    <scope>NUCLEOTIDE SEQUENCE [LARGE SCALE GENOMIC DNA]</scope>
    <source>
        <strain evidence="3">ICMP 6774ER</strain>
    </source>
</reference>
<name>A0ABW4T2X5_9ACTN</name>
<protein>
    <recommendedName>
        <fullName evidence="4">Secreted protein</fullName>
    </recommendedName>
</protein>
<keyword evidence="1" id="KW-0732">Signal</keyword>
<sequence length="134" mass="13905">MNTFLGVTAAAVIVLAGATPAGADPTVWKWGPVHSTDGHAEARGTVAVGQSGFVVSGRLVDTRGAGCSWVQIRAMSSENGRWRTARSANCVPGARAFRKDVGSALQVRVRVCRGTAAKATGRCSSWKTVYTQGG</sequence>
<dbReference type="Proteomes" id="UP001597368">
    <property type="component" value="Unassembled WGS sequence"/>
</dbReference>
<dbReference type="RefSeq" id="WP_379576438.1">
    <property type="nucleotide sequence ID" value="NZ_JBHUFV010000050.1"/>
</dbReference>
<feature type="signal peptide" evidence="1">
    <location>
        <begin position="1"/>
        <end position="23"/>
    </location>
</feature>
<feature type="chain" id="PRO_5047383860" description="Secreted protein" evidence="1">
    <location>
        <begin position="24"/>
        <end position="134"/>
    </location>
</feature>
<evidence type="ECO:0000313" key="3">
    <source>
        <dbReference type="Proteomes" id="UP001597368"/>
    </source>
</evidence>
<keyword evidence="3" id="KW-1185">Reference proteome</keyword>
<gene>
    <name evidence="2" type="ORF">ACFSKW_32945</name>
</gene>
<evidence type="ECO:0000256" key="1">
    <source>
        <dbReference type="SAM" id="SignalP"/>
    </source>
</evidence>
<accession>A0ABW4T2X5</accession>
<dbReference type="EMBL" id="JBHUFV010000050">
    <property type="protein sequence ID" value="MFD1936290.1"/>
    <property type="molecule type" value="Genomic_DNA"/>
</dbReference>
<evidence type="ECO:0000313" key="2">
    <source>
        <dbReference type="EMBL" id="MFD1936290.1"/>
    </source>
</evidence>
<evidence type="ECO:0008006" key="4">
    <source>
        <dbReference type="Google" id="ProtNLM"/>
    </source>
</evidence>
<proteinExistence type="predicted"/>
<organism evidence="2 3">
    <name type="scientific">Nonomuraea mangrovi</name>
    <dbReference type="NCBI Taxonomy" id="2316207"/>
    <lineage>
        <taxon>Bacteria</taxon>
        <taxon>Bacillati</taxon>
        <taxon>Actinomycetota</taxon>
        <taxon>Actinomycetes</taxon>
        <taxon>Streptosporangiales</taxon>
        <taxon>Streptosporangiaceae</taxon>
        <taxon>Nonomuraea</taxon>
    </lineage>
</organism>